<feature type="transmembrane region" description="Helical" evidence="1">
    <location>
        <begin position="421"/>
        <end position="443"/>
    </location>
</feature>
<feature type="transmembrane region" description="Helical" evidence="1">
    <location>
        <begin position="235"/>
        <end position="252"/>
    </location>
</feature>
<sequence length="444" mass="50757">MAKGNGTIGKTNRFPVETAGIFFAAILAAAFIVASLISIFSGINAHPDEQETYKAIQYYYTHWNIADIRDPLVYFSIYGTTRMAELNPYYYIAGKVGALFSWVLNYQTEFRIFNLLLLAFIIGLAACRNKKARILLPMLMLTPQAWYLYSYGTSDAWDLFLSILILYQIVNPDSMLNKYLGTSISKKSVLFGLLASLLFALQLMSKPNYFVTLVMAFIILLIRLVSDDKINKKEFFIKCLALLLCTFAIFGIRKGVDLAQYGFNKAQIVQELKEEKADKAFKPSTPVNEKWSTMQLHDRNVSLKTILTEKQFFQKSFVSFIGSYGYLQYMGPAAYINLMLFLYLALYAIIFYYCVKSRNRRVIIEFIAMNAILLLSVGLSVYNSWFVDFQPQGRYLLPMLIPFAYCFTLDKRILKNTAFNAIILITGLMSLYSFIFIGSVNLIK</sequence>
<dbReference type="Pfam" id="PF09913">
    <property type="entry name" value="DUF2142"/>
    <property type="match status" value="1"/>
</dbReference>
<keyword evidence="1" id="KW-0812">Transmembrane</keyword>
<dbReference type="EMBL" id="LM995447">
    <property type="protein sequence ID" value="CDZ24838.1"/>
    <property type="molecule type" value="Genomic_DNA"/>
</dbReference>
<keyword evidence="3" id="KW-1185">Reference proteome</keyword>
<dbReference type="STRING" id="29343.CCDG5_1737"/>
<feature type="transmembrane region" description="Helical" evidence="1">
    <location>
        <begin position="21"/>
        <end position="43"/>
    </location>
</feature>
<feature type="transmembrane region" description="Helical" evidence="1">
    <location>
        <begin position="392"/>
        <end position="409"/>
    </location>
</feature>
<protein>
    <submittedName>
        <fullName evidence="2">Putative membrane protein</fullName>
    </submittedName>
</protein>
<feature type="transmembrane region" description="Helical" evidence="1">
    <location>
        <begin position="362"/>
        <end position="386"/>
    </location>
</feature>
<organism evidence="2 3">
    <name type="scientific">[Clostridium] cellulosi</name>
    <dbReference type="NCBI Taxonomy" id="29343"/>
    <lineage>
        <taxon>Bacteria</taxon>
        <taxon>Bacillati</taxon>
        <taxon>Bacillota</taxon>
        <taxon>Clostridia</taxon>
        <taxon>Eubacteriales</taxon>
        <taxon>Oscillospiraceae</taxon>
        <taxon>Oscillospiraceae incertae sedis</taxon>
    </lineage>
</organism>
<proteinExistence type="predicted"/>
<feature type="transmembrane region" description="Helical" evidence="1">
    <location>
        <begin position="157"/>
        <end position="176"/>
    </location>
</feature>
<feature type="transmembrane region" description="Helical" evidence="1">
    <location>
        <begin position="110"/>
        <end position="127"/>
    </location>
</feature>
<feature type="transmembrane region" description="Helical" evidence="1">
    <location>
        <begin position="334"/>
        <end position="355"/>
    </location>
</feature>
<dbReference type="OrthoDB" id="6052932at2"/>
<evidence type="ECO:0000256" key="1">
    <source>
        <dbReference type="SAM" id="Phobius"/>
    </source>
</evidence>
<dbReference type="KEGG" id="ccel:CCDG5_1737"/>
<evidence type="ECO:0000313" key="2">
    <source>
        <dbReference type="EMBL" id="CDZ24838.1"/>
    </source>
</evidence>
<keyword evidence="1" id="KW-1133">Transmembrane helix</keyword>
<dbReference type="InterPro" id="IPR018674">
    <property type="entry name" value="DUF2142_membrane"/>
</dbReference>
<dbReference type="AlphaFoldDB" id="A0A078KR14"/>
<reference evidence="3" key="1">
    <citation type="submission" date="2014-07" db="EMBL/GenBank/DDBJ databases">
        <authorList>
            <person name="Wibberg D."/>
        </authorList>
    </citation>
    <scope>NUCLEOTIDE SEQUENCE [LARGE SCALE GENOMIC DNA]</scope>
    <source>
        <strain evidence="3">DG5</strain>
    </source>
</reference>
<dbReference type="HOGENOM" id="CLU_629673_0_0_9"/>
<accession>A0A078KR14</accession>
<name>A0A078KR14_9FIRM</name>
<evidence type="ECO:0000313" key="3">
    <source>
        <dbReference type="Proteomes" id="UP000032431"/>
    </source>
</evidence>
<dbReference type="Proteomes" id="UP000032431">
    <property type="component" value="Chromosome I"/>
</dbReference>
<dbReference type="PATRIC" id="fig|29343.3.peg.1825"/>
<feature type="transmembrane region" description="Helical" evidence="1">
    <location>
        <begin position="210"/>
        <end position="226"/>
    </location>
</feature>
<gene>
    <name evidence="2" type="ORF">CCDG5_1737</name>
</gene>
<keyword evidence="1" id="KW-0472">Membrane</keyword>